<dbReference type="PANTHER" id="PTHR33820:SF2">
    <property type="entry name" value="COILED-COIL DOMAIN-CONTAINING PROTEIN 17"/>
    <property type="match status" value="1"/>
</dbReference>
<keyword evidence="1" id="KW-0175">Coiled coil</keyword>
<reference evidence="4" key="1">
    <citation type="submission" date="2025-08" db="UniProtKB">
        <authorList>
            <consortium name="RefSeq"/>
        </authorList>
    </citation>
    <scope>IDENTIFICATION</scope>
    <source>
        <tissue evidence="4">Tentacle</tissue>
    </source>
</reference>
<dbReference type="GeneID" id="116299741"/>
<dbReference type="RefSeq" id="XP_031564318.1">
    <property type="nucleotide sequence ID" value="XM_031708458.1"/>
</dbReference>
<dbReference type="Proteomes" id="UP000515163">
    <property type="component" value="Unplaced"/>
</dbReference>
<dbReference type="KEGG" id="aten:116299741"/>
<feature type="coiled-coil region" evidence="1">
    <location>
        <begin position="23"/>
        <end position="66"/>
    </location>
</feature>
<protein>
    <submittedName>
        <fullName evidence="4">Uncharacterized protein LOC116299741 isoform X1</fullName>
    </submittedName>
</protein>
<dbReference type="InterPro" id="IPR038800">
    <property type="entry name" value="CCDC17"/>
</dbReference>
<name>A0A6P8I8D7_ACTTE</name>
<evidence type="ECO:0000256" key="1">
    <source>
        <dbReference type="SAM" id="Coils"/>
    </source>
</evidence>
<evidence type="ECO:0000313" key="4">
    <source>
        <dbReference type="RefSeq" id="XP_031564318.1"/>
    </source>
</evidence>
<dbReference type="PANTHER" id="PTHR33820">
    <property type="entry name" value="COILED-COIL DOMAIN-CONTAINING PROTEIN 17"/>
    <property type="match status" value="1"/>
</dbReference>
<proteinExistence type="predicted"/>
<dbReference type="InParanoid" id="A0A6P8I8D7"/>
<sequence length="743" mass="83518">MERQQNDGLRKTPELSSEFQRLKAEHLEKMAGLKQESEMLKQLTEIERMKKELNEIKGNKVVVTNDEDKQKYETPFLMSTSGMEKSLLPSPYDPSAGFSVFLDFVLGMPSSSIKCRLAVGIYNVTELVSDVKVLPLVNVVNKHNSRIPSGGVAVFGIMYPFPKCAPIQTLSVIAELQANSTDDPQDPHKLFSKGWTKMDLFDTADRLISGRWKIPFRVPPIKTYLSYNELNRIPQVGMAELYIRLVNARDVKQEEILSPQPLQYYMYKYPTLDNPVHHYSRQRIVGKTPSTRESIDEPPLPPPTAPYRRDMRGAISLTSLKSEHNHSDSSSSITGFQVDQLYKAIDGEAKIKITAYSQQDGEILKAAGDTPVMCVTKSCKQDFLKDIYVFGLQEVRFRQVQWNSKSIVVVRVYLQPKDPGTDQIPAVNLLDESRLAAWTLIPLGYSNGRLSRQSAQGVGSSSSLNVGIHTVPIFFPPVPEITDMPVKIDKYPSEWSRYGRAALTMAIFSGFQRPLESPSPPPEYVEENEVPKNAWLKNARSFVTNKMFTPGSGFDLYIDGVRFLPDSVTVSKVAGRVMDKNYDKVGPDVEAQSKLYSDIYNPEFDHRLEFREPVFPATSTLMLKVYTVDRLSKKLCCLGYAVLPIFLKLGSTDPPSNNSDTEKFSLNEGAHQIRIFNGAPDFSQPLGPSLIQKLKPVPCASLLVRIVLAACHPNGRPKETSEFPESQWEREGLVVAKQRYEEG</sequence>
<accession>A0A6P8I8D7</accession>
<evidence type="ECO:0000313" key="3">
    <source>
        <dbReference type="Proteomes" id="UP000515163"/>
    </source>
</evidence>
<dbReference type="AlphaFoldDB" id="A0A6P8I8D7"/>
<keyword evidence="3" id="KW-1185">Reference proteome</keyword>
<dbReference type="OrthoDB" id="289416at2759"/>
<evidence type="ECO:0000256" key="2">
    <source>
        <dbReference type="SAM" id="MobiDB-lite"/>
    </source>
</evidence>
<organism evidence="3 4">
    <name type="scientific">Actinia tenebrosa</name>
    <name type="common">Australian red waratah sea anemone</name>
    <dbReference type="NCBI Taxonomy" id="6105"/>
    <lineage>
        <taxon>Eukaryota</taxon>
        <taxon>Metazoa</taxon>
        <taxon>Cnidaria</taxon>
        <taxon>Anthozoa</taxon>
        <taxon>Hexacorallia</taxon>
        <taxon>Actiniaria</taxon>
        <taxon>Actiniidae</taxon>
        <taxon>Actinia</taxon>
    </lineage>
</organism>
<gene>
    <name evidence="4" type="primary">LOC116299741</name>
</gene>
<feature type="region of interest" description="Disordered" evidence="2">
    <location>
        <begin position="286"/>
        <end position="308"/>
    </location>
</feature>